<feature type="region of interest" description="Disordered" evidence="5">
    <location>
        <begin position="409"/>
        <end position="473"/>
    </location>
</feature>
<feature type="coiled-coil region" evidence="4">
    <location>
        <begin position="129"/>
        <end position="156"/>
    </location>
</feature>
<feature type="region of interest" description="Disordered" evidence="5">
    <location>
        <begin position="216"/>
        <end position="331"/>
    </location>
</feature>
<feature type="region of interest" description="Disordered" evidence="5">
    <location>
        <begin position="78"/>
        <end position="98"/>
    </location>
</feature>
<dbReference type="InterPro" id="IPR033316">
    <property type="entry name" value="RBBP8-like"/>
</dbReference>
<sequence length="693" mass="77119">MASWFEKGRPALREALEKICTQIDADITADLRSSDDAQELADCRSQLQQSASRNRALEQENLSLRAELDKLGHISAVGSLEPLPSPSSSMPNGGLESSDPEVAQRIEFAKLAQRFRLLNENFRKARGALERRKAERDAWKRRFETLQEQIQADESEHGVEISSRASAALAAIQPLNVSFSASFSSTADPNDAVPETEEPQLPPMASKLWTLSRPAATDIGPLDSTQGESEGIELPCLPDATELPSDPPVKKEPSSDGPVVISERPVKKRRSDARTTATRAPVTVKTEPREDSSPMLEKPAGSPSQDSLDLGHTTHMTTPRKPREAESTPRVPPIYNIPHVDASALATPVAGYVQGAMPVPQTARANIMSSALTPISINRRLVRSGGDKAINLLRKRQLDEGIADIADDGTSIRTGQENNTPLRHEKNRNRTPKNRLEQLLCQGEAEDSPELSRLSRQAHKGPSISTAELNIPERRELPFEKQARQSRQSILPAVPATAAQATHRSPQRSLQRPAGQGQLRQKTARELRLDDFRINPAANEGHDFAYSDVVRDKDTRACLPGCTEMHCCGKQFRALAISQRPDPPLTAAQRMEEQTLLEQYLGDYAYRLATMDPAERAETWIQAKTQELANKYGRHRHRYSRMQSPPGFWDADFPNTQELEMGREEAAEREKRAIRERYREAMKPGGRWLFKDE</sequence>
<dbReference type="GeneID" id="30025346"/>
<keyword evidence="8" id="KW-1185">Reference proteome</keyword>
<dbReference type="PANTHER" id="PTHR15107">
    <property type="entry name" value="RETINOBLASTOMA BINDING PROTEIN 8"/>
    <property type="match status" value="1"/>
</dbReference>
<proteinExistence type="predicted"/>
<evidence type="ECO:0000313" key="7">
    <source>
        <dbReference type="EMBL" id="OAA53100.1"/>
    </source>
</evidence>
<evidence type="ECO:0000256" key="4">
    <source>
        <dbReference type="SAM" id="Coils"/>
    </source>
</evidence>
<dbReference type="Pfam" id="PF08573">
    <property type="entry name" value="SAE2"/>
    <property type="match status" value="1"/>
</dbReference>
<dbReference type="OrthoDB" id="5801062at2759"/>
<gene>
    <name evidence="7" type="ORF">ISF_09054</name>
</gene>
<comment type="caution">
    <text evidence="7">The sequence shown here is derived from an EMBL/GenBank/DDBJ whole genome shotgun (WGS) entry which is preliminary data.</text>
</comment>
<evidence type="ECO:0000256" key="1">
    <source>
        <dbReference type="ARBA" id="ARBA00004123"/>
    </source>
</evidence>
<organism evidence="7 8">
    <name type="scientific">Cordyceps fumosorosea (strain ARSEF 2679)</name>
    <name type="common">Isaria fumosorosea</name>
    <dbReference type="NCBI Taxonomy" id="1081104"/>
    <lineage>
        <taxon>Eukaryota</taxon>
        <taxon>Fungi</taxon>
        <taxon>Dikarya</taxon>
        <taxon>Ascomycota</taxon>
        <taxon>Pezizomycotina</taxon>
        <taxon>Sordariomycetes</taxon>
        <taxon>Hypocreomycetidae</taxon>
        <taxon>Hypocreales</taxon>
        <taxon>Cordycipitaceae</taxon>
        <taxon>Cordyceps</taxon>
    </lineage>
</organism>
<dbReference type="PANTHER" id="PTHR15107:SF0">
    <property type="entry name" value="DNA ENDONUCLEASE ACTIVATOR CTP1 C-TERMINAL DOMAIN-CONTAINING PROTEIN"/>
    <property type="match status" value="1"/>
</dbReference>
<name>A0A162M9V9_CORFA</name>
<evidence type="ECO:0000313" key="8">
    <source>
        <dbReference type="Proteomes" id="UP000076744"/>
    </source>
</evidence>
<dbReference type="GO" id="GO:0005634">
    <property type="term" value="C:nucleus"/>
    <property type="evidence" value="ECO:0007669"/>
    <property type="project" value="UniProtKB-SubCell"/>
</dbReference>
<dbReference type="GO" id="GO:0003684">
    <property type="term" value="F:damaged DNA binding"/>
    <property type="evidence" value="ECO:0007669"/>
    <property type="project" value="TreeGrafter"/>
</dbReference>
<evidence type="ECO:0000256" key="2">
    <source>
        <dbReference type="ARBA" id="ARBA00022763"/>
    </source>
</evidence>
<keyword evidence="4" id="KW-0175">Coiled coil</keyword>
<feature type="compositionally biased region" description="Polar residues" evidence="5">
    <location>
        <begin position="411"/>
        <end position="421"/>
    </location>
</feature>
<feature type="compositionally biased region" description="Low complexity" evidence="5">
    <location>
        <begin position="78"/>
        <end position="95"/>
    </location>
</feature>
<keyword evidence="3" id="KW-0539">Nucleus</keyword>
<feature type="coiled-coil region" evidence="4">
    <location>
        <begin position="40"/>
        <end position="74"/>
    </location>
</feature>
<feature type="domain" description="DNA endonuclease activator Ctp1 C-terminal" evidence="6">
    <location>
        <begin position="545"/>
        <end position="658"/>
    </location>
</feature>
<accession>A0A162M9V9</accession>
<dbReference type="GO" id="GO:0010792">
    <property type="term" value="P:DNA double-strand break processing involved in repair via single-strand annealing"/>
    <property type="evidence" value="ECO:0007669"/>
    <property type="project" value="TreeGrafter"/>
</dbReference>
<reference evidence="7 8" key="1">
    <citation type="journal article" date="2016" name="Genome Biol. Evol.">
        <title>Divergent and convergent evolution of fungal pathogenicity.</title>
        <authorList>
            <person name="Shang Y."/>
            <person name="Xiao G."/>
            <person name="Zheng P."/>
            <person name="Cen K."/>
            <person name="Zhan S."/>
            <person name="Wang C."/>
        </authorList>
    </citation>
    <scope>NUCLEOTIDE SEQUENCE [LARGE SCALE GENOMIC DNA]</scope>
    <source>
        <strain evidence="7 8">ARSEF 2679</strain>
    </source>
</reference>
<dbReference type="Proteomes" id="UP000076744">
    <property type="component" value="Unassembled WGS sequence"/>
</dbReference>
<keyword evidence="2" id="KW-0227">DNA damage</keyword>
<evidence type="ECO:0000256" key="3">
    <source>
        <dbReference type="ARBA" id="ARBA00023242"/>
    </source>
</evidence>
<dbReference type="EMBL" id="AZHB01000040">
    <property type="protein sequence ID" value="OAA53100.1"/>
    <property type="molecule type" value="Genomic_DNA"/>
</dbReference>
<dbReference type="RefSeq" id="XP_018700182.1">
    <property type="nucleotide sequence ID" value="XM_018852657.1"/>
</dbReference>
<feature type="compositionally biased region" description="Polar residues" evidence="5">
    <location>
        <begin position="499"/>
        <end position="510"/>
    </location>
</feature>
<dbReference type="STRING" id="1081104.A0A162M9V9"/>
<evidence type="ECO:0000256" key="5">
    <source>
        <dbReference type="SAM" id="MobiDB-lite"/>
    </source>
</evidence>
<feature type="region of interest" description="Disordered" evidence="5">
    <location>
        <begin position="494"/>
        <end position="521"/>
    </location>
</feature>
<dbReference type="AlphaFoldDB" id="A0A162M9V9"/>
<comment type="subcellular location">
    <subcellularLocation>
        <location evidence="1">Nucleus</location>
    </subcellularLocation>
</comment>
<evidence type="ECO:0000259" key="6">
    <source>
        <dbReference type="Pfam" id="PF08573"/>
    </source>
</evidence>
<dbReference type="InterPro" id="IPR013882">
    <property type="entry name" value="Ctp1_C"/>
</dbReference>
<protein>
    <submittedName>
        <fullName evidence="7">DNA repair protein Sae2/CtIP</fullName>
    </submittedName>
</protein>